<dbReference type="GO" id="GO:0016104">
    <property type="term" value="P:triterpenoid biosynthetic process"/>
    <property type="evidence" value="ECO:0007669"/>
    <property type="project" value="InterPro"/>
</dbReference>
<dbReference type="SUPFAM" id="SSF81853">
    <property type="entry name" value="Family 10 polysaccharide lyase"/>
    <property type="match status" value="1"/>
</dbReference>
<dbReference type="SUPFAM" id="SSF48239">
    <property type="entry name" value="Terpenoid cyclases/Protein prenyltransferases"/>
    <property type="match status" value="1"/>
</dbReference>
<dbReference type="Pfam" id="PF13249">
    <property type="entry name" value="SQHop_cyclase_N"/>
    <property type="match status" value="1"/>
</dbReference>
<accession>A0A6A4LAJ9</accession>
<dbReference type="PANTHER" id="PTHR11764:SF71">
    <property type="entry name" value="TERPENE CYCLASE_MUTASE FAMILY MEMBER"/>
    <property type="match status" value="1"/>
</dbReference>
<dbReference type="GO" id="GO:0005811">
    <property type="term" value="C:lipid droplet"/>
    <property type="evidence" value="ECO:0007669"/>
    <property type="project" value="InterPro"/>
</dbReference>
<dbReference type="AlphaFoldDB" id="A0A6A4LAJ9"/>
<dbReference type="Gene3D" id="1.50.10.20">
    <property type="match status" value="1"/>
</dbReference>
<proteinExistence type="predicted"/>
<reference evidence="2" key="1">
    <citation type="journal article" date="2019" name="Genome Biol. Evol.">
        <title>The Rhododendron genome and chromosomal organization provide insight into shared whole-genome duplications across the heath family (Ericaceae).</title>
        <authorList>
            <person name="Soza V.L."/>
            <person name="Lindsley D."/>
            <person name="Waalkes A."/>
            <person name="Ramage E."/>
            <person name="Patwardhan R.P."/>
            <person name="Burton J.N."/>
            <person name="Adey A."/>
            <person name="Kumar A."/>
            <person name="Qiu R."/>
            <person name="Shendure J."/>
            <person name="Hall B."/>
        </authorList>
    </citation>
    <scope>NUCLEOTIDE SEQUENCE</scope>
    <source>
        <strain evidence="2">RSF 1966-606</strain>
    </source>
</reference>
<dbReference type="GO" id="GO:0042300">
    <property type="term" value="F:beta-amyrin synthase activity"/>
    <property type="evidence" value="ECO:0007669"/>
    <property type="project" value="TreeGrafter"/>
</dbReference>
<comment type="caution">
    <text evidence="2">The sequence shown here is derived from an EMBL/GenBank/DDBJ whole genome shotgun (WGS) entry which is preliminary data.</text>
</comment>
<dbReference type="InterPro" id="IPR032697">
    <property type="entry name" value="SQ_cyclase_N"/>
</dbReference>
<evidence type="ECO:0000259" key="1">
    <source>
        <dbReference type="Pfam" id="PF13249"/>
    </source>
</evidence>
<dbReference type="InterPro" id="IPR008930">
    <property type="entry name" value="Terpenoid_cyclase/PrenylTrfase"/>
</dbReference>
<protein>
    <recommendedName>
        <fullName evidence="1">Squalene cyclase N-terminal domain-containing protein</fullName>
    </recommendedName>
</protein>
<dbReference type="EMBL" id="QEFC01002476">
    <property type="protein sequence ID" value="KAE9451857.1"/>
    <property type="molecule type" value="Genomic_DNA"/>
</dbReference>
<feature type="domain" description="Squalene cyclase N-terminal" evidence="1">
    <location>
        <begin position="5"/>
        <end position="76"/>
    </location>
</feature>
<dbReference type="OrthoDB" id="21502at2759"/>
<dbReference type="PANTHER" id="PTHR11764">
    <property type="entry name" value="TERPENE CYCLASE/MUTASE FAMILY MEMBER"/>
    <property type="match status" value="1"/>
</dbReference>
<feature type="non-terminal residue" evidence="2">
    <location>
        <position position="1"/>
    </location>
</feature>
<gene>
    <name evidence="2" type="ORF">C3L33_16242</name>
</gene>
<sequence length="213" mass="23965">MIGSALSYVALRLLGKGPYDGENTEMERAQKWILDHGGATAIPSWGKTYLSVLGVYEWSGCNPLTPEFWLFPSFSPTIQSFGSQLWDCALMTQAIMASNLTDEYGDTLKRAQFFIKESQIKENPAGDFKKMYRHFSKGAWTFSDQDQGWAVSDCTSEAMKCLLLLSQMPPDVAGEKVDVERLYEAVDILLTYIVLKVVVLLFGNQQFHSHILK</sequence>
<name>A0A6A4LAJ9_9ERIC</name>
<dbReference type="InterPro" id="IPR018333">
    <property type="entry name" value="Squalene_cyclase"/>
</dbReference>
<evidence type="ECO:0000313" key="2">
    <source>
        <dbReference type="EMBL" id="KAE9451857.1"/>
    </source>
</evidence>
<organism evidence="2">
    <name type="scientific">Rhododendron williamsianum</name>
    <dbReference type="NCBI Taxonomy" id="262921"/>
    <lineage>
        <taxon>Eukaryota</taxon>
        <taxon>Viridiplantae</taxon>
        <taxon>Streptophyta</taxon>
        <taxon>Embryophyta</taxon>
        <taxon>Tracheophyta</taxon>
        <taxon>Spermatophyta</taxon>
        <taxon>Magnoliopsida</taxon>
        <taxon>eudicotyledons</taxon>
        <taxon>Gunneridae</taxon>
        <taxon>Pentapetalae</taxon>
        <taxon>asterids</taxon>
        <taxon>Ericales</taxon>
        <taxon>Ericaceae</taxon>
        <taxon>Ericoideae</taxon>
        <taxon>Rhodoreae</taxon>
        <taxon>Rhododendron</taxon>
    </lineage>
</organism>